<evidence type="ECO:0000259" key="1">
    <source>
        <dbReference type="SMART" id="SM00481"/>
    </source>
</evidence>
<evidence type="ECO:0000313" key="3">
    <source>
        <dbReference type="Proteomes" id="UP000242915"/>
    </source>
</evidence>
<dbReference type="RefSeq" id="WP_010483259.1">
    <property type="nucleotide sequence ID" value="NZ_FZOG01000001.1"/>
</dbReference>
<dbReference type="InterPro" id="IPR003141">
    <property type="entry name" value="Pol/His_phosphatase_N"/>
</dbReference>
<gene>
    <name evidence="2" type="ORF">SAMN05216255_0884</name>
</gene>
<dbReference type="SUPFAM" id="SSF89550">
    <property type="entry name" value="PHP domain-like"/>
    <property type="match status" value="1"/>
</dbReference>
<dbReference type="PANTHER" id="PTHR42924:SF3">
    <property type="entry name" value="POLYMERASE_HISTIDINOL PHOSPHATASE N-TERMINAL DOMAIN-CONTAINING PROTEIN"/>
    <property type="match status" value="1"/>
</dbReference>
<dbReference type="Gene3D" id="1.10.150.650">
    <property type="match status" value="1"/>
</dbReference>
<dbReference type="EMBL" id="FZOG01000001">
    <property type="protein sequence ID" value="SNR90151.1"/>
    <property type="molecule type" value="Genomic_DNA"/>
</dbReference>
<proteinExistence type="predicted"/>
<sequence>MDVDLHCHSTASDGALAPAVVVARAHERGVKLLALTDHDTIEGLDEARAAANEHGMQLVNGIELSCMWGGATIHVLGYAFASDAPALNKAIADLHQGRWLRAAEIDQRLAAKGMPGALEGARAIQQELGDSGNAPARPHFAEFMVRAGFVKDRAEAFRKWLGSGKLGDVKQHWPTLDEAVATLRQADALISLAHPWQYDFTRSKRRRLVAAFSEAGGHALEVCNGMQPPEQVGGLAILAREFELLVSAGSDFHAPGNWSELGMYRPVPEDLLPLWTRFEHVQQSAVIRAGS</sequence>
<name>A0A239A4D2_9PSED</name>
<accession>A0A239A4D2</accession>
<keyword evidence="3" id="KW-1185">Reference proteome</keyword>
<dbReference type="GO" id="GO:0035312">
    <property type="term" value="F:5'-3' DNA exonuclease activity"/>
    <property type="evidence" value="ECO:0007669"/>
    <property type="project" value="TreeGrafter"/>
</dbReference>
<dbReference type="SMART" id="SM00481">
    <property type="entry name" value="POLIIIAc"/>
    <property type="match status" value="1"/>
</dbReference>
<dbReference type="CDD" id="cd07438">
    <property type="entry name" value="PHP_HisPPase_AMP"/>
    <property type="match status" value="1"/>
</dbReference>
<dbReference type="GO" id="GO:0004534">
    <property type="term" value="F:5'-3' RNA exonuclease activity"/>
    <property type="evidence" value="ECO:0007669"/>
    <property type="project" value="TreeGrafter"/>
</dbReference>
<protein>
    <recommendedName>
        <fullName evidence="1">Polymerase/histidinol phosphatase N-terminal domain-containing protein</fullName>
    </recommendedName>
</protein>
<dbReference type="InterPro" id="IPR052018">
    <property type="entry name" value="PHP_domain"/>
</dbReference>
<reference evidence="3" key="1">
    <citation type="submission" date="2017-06" db="EMBL/GenBank/DDBJ databases">
        <authorList>
            <person name="Varghese N."/>
            <person name="Submissions S."/>
        </authorList>
    </citation>
    <scope>NUCLEOTIDE SEQUENCE [LARGE SCALE GENOMIC DNA]</scope>
    <source>
        <strain evidence="3">CIP 108523</strain>
    </source>
</reference>
<dbReference type="Gene3D" id="3.20.20.140">
    <property type="entry name" value="Metal-dependent hydrolases"/>
    <property type="match status" value="1"/>
</dbReference>
<dbReference type="AlphaFoldDB" id="A0A239A4D2"/>
<dbReference type="Pfam" id="PF02811">
    <property type="entry name" value="PHP"/>
    <property type="match status" value="1"/>
</dbReference>
<evidence type="ECO:0000313" key="2">
    <source>
        <dbReference type="EMBL" id="SNR90151.1"/>
    </source>
</evidence>
<dbReference type="Proteomes" id="UP000242915">
    <property type="component" value="Unassembled WGS sequence"/>
</dbReference>
<dbReference type="InterPro" id="IPR016195">
    <property type="entry name" value="Pol/histidinol_Pase-like"/>
</dbReference>
<dbReference type="InterPro" id="IPR004013">
    <property type="entry name" value="PHP_dom"/>
</dbReference>
<organism evidence="2 3">
    <name type="scientific">Pseudomonas segetis</name>
    <dbReference type="NCBI Taxonomy" id="298908"/>
    <lineage>
        <taxon>Bacteria</taxon>
        <taxon>Pseudomonadati</taxon>
        <taxon>Pseudomonadota</taxon>
        <taxon>Gammaproteobacteria</taxon>
        <taxon>Pseudomonadales</taxon>
        <taxon>Pseudomonadaceae</taxon>
        <taxon>Pseudomonas</taxon>
    </lineage>
</organism>
<feature type="domain" description="Polymerase/histidinol phosphatase N-terminal" evidence="1">
    <location>
        <begin position="3"/>
        <end position="68"/>
    </location>
</feature>
<dbReference type="PANTHER" id="PTHR42924">
    <property type="entry name" value="EXONUCLEASE"/>
    <property type="match status" value="1"/>
</dbReference>